<sequence length="173" mass="19268">MTYYNIPKITEDGIFDGNDGTILKKQIFNIAPTMSVIDTSAFASACFEDMMTRKSLFKLSAKSNEFVDKFADLKICNSVIELKLDAFSLLPELLPVGLLLASSKLGNQGGNFWVKDSDCLSWIDQQPARTVIYVAFGSFPAFNQTQFQELALGLELTNNLFFWVAHPSITFSP</sequence>
<reference evidence="1" key="2">
    <citation type="submission" date="2023-05" db="EMBL/GenBank/DDBJ databases">
        <authorList>
            <person name="Schelkunov M.I."/>
        </authorList>
    </citation>
    <scope>NUCLEOTIDE SEQUENCE</scope>
    <source>
        <strain evidence="1">Hsosn_3</strain>
        <tissue evidence="1">Leaf</tissue>
    </source>
</reference>
<keyword evidence="2" id="KW-1185">Reference proteome</keyword>
<dbReference type="PANTHER" id="PTHR48045:SF21">
    <property type="entry name" value="UDP-GLYCOSYLTRANSFERASE 83A1"/>
    <property type="match status" value="1"/>
</dbReference>
<dbReference type="EMBL" id="JAUIZM010000005">
    <property type="protein sequence ID" value="KAK1382079.1"/>
    <property type="molecule type" value="Genomic_DNA"/>
</dbReference>
<dbReference type="SUPFAM" id="SSF53756">
    <property type="entry name" value="UDP-Glycosyltransferase/glycogen phosphorylase"/>
    <property type="match status" value="1"/>
</dbReference>
<dbReference type="PANTHER" id="PTHR48045">
    <property type="entry name" value="UDP-GLYCOSYLTRANSFERASE 72B1"/>
    <property type="match status" value="1"/>
</dbReference>
<reference evidence="1" key="1">
    <citation type="submission" date="2023-02" db="EMBL/GenBank/DDBJ databases">
        <title>Genome of toxic invasive species Heracleum sosnowskyi carries increased number of genes despite the absence of recent whole-genome duplications.</title>
        <authorList>
            <person name="Schelkunov M."/>
            <person name="Shtratnikova V."/>
            <person name="Makarenko M."/>
            <person name="Klepikova A."/>
            <person name="Omelchenko D."/>
            <person name="Novikova G."/>
            <person name="Obukhova E."/>
            <person name="Bogdanov V."/>
            <person name="Penin A."/>
            <person name="Logacheva M."/>
        </authorList>
    </citation>
    <scope>NUCLEOTIDE SEQUENCE</scope>
    <source>
        <strain evidence="1">Hsosn_3</strain>
        <tissue evidence="1">Leaf</tissue>
    </source>
</reference>
<evidence type="ECO:0000313" key="1">
    <source>
        <dbReference type="EMBL" id="KAK1382079.1"/>
    </source>
</evidence>
<dbReference type="Gene3D" id="3.40.50.2000">
    <property type="entry name" value="Glycogen Phosphorylase B"/>
    <property type="match status" value="2"/>
</dbReference>
<dbReference type="AlphaFoldDB" id="A0AAD8IBJ9"/>
<evidence type="ECO:0000313" key="2">
    <source>
        <dbReference type="Proteomes" id="UP001237642"/>
    </source>
</evidence>
<gene>
    <name evidence="1" type="ORF">POM88_019814</name>
</gene>
<accession>A0AAD8IBJ9</accession>
<name>A0AAD8IBJ9_9APIA</name>
<comment type="caution">
    <text evidence="1">The sequence shown here is derived from an EMBL/GenBank/DDBJ whole genome shotgun (WGS) entry which is preliminary data.</text>
</comment>
<proteinExistence type="predicted"/>
<dbReference type="Proteomes" id="UP001237642">
    <property type="component" value="Unassembled WGS sequence"/>
</dbReference>
<organism evidence="1 2">
    <name type="scientific">Heracleum sosnowskyi</name>
    <dbReference type="NCBI Taxonomy" id="360622"/>
    <lineage>
        <taxon>Eukaryota</taxon>
        <taxon>Viridiplantae</taxon>
        <taxon>Streptophyta</taxon>
        <taxon>Embryophyta</taxon>
        <taxon>Tracheophyta</taxon>
        <taxon>Spermatophyta</taxon>
        <taxon>Magnoliopsida</taxon>
        <taxon>eudicotyledons</taxon>
        <taxon>Gunneridae</taxon>
        <taxon>Pentapetalae</taxon>
        <taxon>asterids</taxon>
        <taxon>campanulids</taxon>
        <taxon>Apiales</taxon>
        <taxon>Apiaceae</taxon>
        <taxon>Apioideae</taxon>
        <taxon>apioid superclade</taxon>
        <taxon>Tordylieae</taxon>
        <taxon>Tordyliinae</taxon>
        <taxon>Heracleum</taxon>
    </lineage>
</organism>
<protein>
    <submittedName>
        <fullName evidence="1">UDP-glycosyltransferase 83a1</fullName>
    </submittedName>
</protein>